<sequence length="599" mass="65948">MGLPIWRDPEEDVPYKDAIRNDPTAAGRSSIRRRASVHGRRATRPRLPLEPSRRSSHTPDRSPRLPSSRTGTTELRRLDRRGVPPISTLLESADIASTPRPLSSPGLDAHLTELEELRAQRRDLSREITHFYNVYDGGLLHGASARPAANRTYAASSHLAEQDGEERDATIHRAFGRLTRSPSPIAPRPSGRESPSAPRSTRLDSHAERRGRNDAIAAFIRNTSEGPRAHAASNDLDGLAEQHVRRVHPMARSRRAESPIGGLGDRDRSPLSAGGWEVMRSTITPDTNLPSAESSFASAVASGVFSAGTTNAGEHERSSTSETSRRSSEEEANAGDSVSSVDADDLVCSEEEREATAAFALDFYTGASLTEQGTRRIAEHRAAHSLEGDRFVLSGEGEQIEIGFRLINEALDSPEGHRRLLQLSESRRRSVPDEAGLEAWISADRRDGARSTTRADLNSLREGTEILEHYLARSVAGEPSSLSARRWRSPPPRYEAPASLPDGEAFTSLDEPEPHPVSRPSSRGQRGIGAMLFDDELQDLDGVRRIVERLAQREDIPDDWWTSVGLARHLRRTRPRLLSTEPGRVRSGRVERGNQTSRL</sequence>
<feature type="region of interest" description="Disordered" evidence="2">
    <location>
        <begin position="578"/>
        <end position="599"/>
    </location>
</feature>
<reference evidence="3" key="1">
    <citation type="journal article" date="2020" name="Stud. Mycol.">
        <title>101 Dothideomycetes genomes: a test case for predicting lifestyles and emergence of pathogens.</title>
        <authorList>
            <person name="Haridas S."/>
            <person name="Albert R."/>
            <person name="Binder M."/>
            <person name="Bloem J."/>
            <person name="Labutti K."/>
            <person name="Salamov A."/>
            <person name="Andreopoulos B."/>
            <person name="Baker S."/>
            <person name="Barry K."/>
            <person name="Bills G."/>
            <person name="Bluhm B."/>
            <person name="Cannon C."/>
            <person name="Castanera R."/>
            <person name="Culley D."/>
            <person name="Daum C."/>
            <person name="Ezra D."/>
            <person name="Gonzalez J."/>
            <person name="Henrissat B."/>
            <person name="Kuo A."/>
            <person name="Liang C."/>
            <person name="Lipzen A."/>
            <person name="Lutzoni F."/>
            <person name="Magnuson J."/>
            <person name="Mondo S."/>
            <person name="Nolan M."/>
            <person name="Ohm R."/>
            <person name="Pangilinan J."/>
            <person name="Park H.-J."/>
            <person name="Ramirez L."/>
            <person name="Alfaro M."/>
            <person name="Sun H."/>
            <person name="Tritt A."/>
            <person name="Yoshinaga Y."/>
            <person name="Zwiers L.-H."/>
            <person name="Turgeon B."/>
            <person name="Goodwin S."/>
            <person name="Spatafora J."/>
            <person name="Crous P."/>
            <person name="Grigoriev I."/>
        </authorList>
    </citation>
    <scope>NUCLEOTIDE SEQUENCE</scope>
    <source>
        <strain evidence="3">CBS 113389</strain>
    </source>
</reference>
<name>A0A6A6PJ72_9PEZI</name>
<feature type="region of interest" description="Disordered" evidence="2">
    <location>
        <begin position="1"/>
        <end position="73"/>
    </location>
</feature>
<feature type="compositionally biased region" description="Basic and acidic residues" evidence="2">
    <location>
        <begin position="201"/>
        <end position="212"/>
    </location>
</feature>
<dbReference type="Proteomes" id="UP000799767">
    <property type="component" value="Unassembled WGS sequence"/>
</dbReference>
<keyword evidence="1" id="KW-0175">Coiled coil</keyword>
<feature type="compositionally biased region" description="Basic and acidic residues" evidence="2">
    <location>
        <begin position="313"/>
        <end position="329"/>
    </location>
</feature>
<feature type="region of interest" description="Disordered" evidence="2">
    <location>
        <begin position="481"/>
        <end position="526"/>
    </location>
</feature>
<keyword evidence="4" id="KW-1185">Reference proteome</keyword>
<dbReference type="GeneID" id="54475530"/>
<feature type="region of interest" description="Disordered" evidence="2">
    <location>
        <begin position="307"/>
        <end position="342"/>
    </location>
</feature>
<dbReference type="RefSeq" id="XP_033586660.1">
    <property type="nucleotide sequence ID" value="XM_033734528.1"/>
</dbReference>
<evidence type="ECO:0000256" key="2">
    <source>
        <dbReference type="SAM" id="MobiDB-lite"/>
    </source>
</evidence>
<feature type="compositionally biased region" description="Basic residues" evidence="2">
    <location>
        <begin position="30"/>
        <end position="44"/>
    </location>
</feature>
<evidence type="ECO:0000256" key="1">
    <source>
        <dbReference type="SAM" id="Coils"/>
    </source>
</evidence>
<dbReference type="AlphaFoldDB" id="A0A6A6PJ72"/>
<feature type="coiled-coil region" evidence="1">
    <location>
        <begin position="107"/>
        <end position="134"/>
    </location>
</feature>
<gene>
    <name evidence="3" type="ORF">BDY17DRAFT_303206</name>
</gene>
<feature type="region of interest" description="Disordered" evidence="2">
    <location>
        <begin position="174"/>
        <end position="212"/>
    </location>
</feature>
<feature type="region of interest" description="Disordered" evidence="2">
    <location>
        <begin position="248"/>
        <end position="274"/>
    </location>
</feature>
<proteinExistence type="predicted"/>
<feature type="compositionally biased region" description="Basic and acidic residues" evidence="2">
    <location>
        <begin position="51"/>
        <end position="63"/>
    </location>
</feature>
<dbReference type="OrthoDB" id="3946700at2759"/>
<protein>
    <submittedName>
        <fullName evidence="3">Uncharacterized protein</fullName>
    </submittedName>
</protein>
<accession>A0A6A6PJ72</accession>
<evidence type="ECO:0000313" key="3">
    <source>
        <dbReference type="EMBL" id="KAF2480090.1"/>
    </source>
</evidence>
<dbReference type="EMBL" id="MU001640">
    <property type="protein sequence ID" value="KAF2480090.1"/>
    <property type="molecule type" value="Genomic_DNA"/>
</dbReference>
<organism evidence="3 4">
    <name type="scientific">Neohortaea acidophila</name>
    <dbReference type="NCBI Taxonomy" id="245834"/>
    <lineage>
        <taxon>Eukaryota</taxon>
        <taxon>Fungi</taxon>
        <taxon>Dikarya</taxon>
        <taxon>Ascomycota</taxon>
        <taxon>Pezizomycotina</taxon>
        <taxon>Dothideomycetes</taxon>
        <taxon>Dothideomycetidae</taxon>
        <taxon>Mycosphaerellales</taxon>
        <taxon>Teratosphaeriaceae</taxon>
        <taxon>Neohortaea</taxon>
    </lineage>
</organism>
<evidence type="ECO:0000313" key="4">
    <source>
        <dbReference type="Proteomes" id="UP000799767"/>
    </source>
</evidence>